<name>A0A146JWL4_9EUKA</name>
<dbReference type="EMBL" id="GDID01007624">
    <property type="protein sequence ID" value="JAP88982.1"/>
    <property type="molecule type" value="Transcribed_RNA"/>
</dbReference>
<protein>
    <submittedName>
        <fullName evidence="1">Uncharacterized protein</fullName>
    </submittedName>
</protein>
<feature type="non-terminal residue" evidence="1">
    <location>
        <position position="1"/>
    </location>
</feature>
<dbReference type="AlphaFoldDB" id="A0A146JWL4"/>
<reference evidence="1" key="1">
    <citation type="submission" date="2015-07" db="EMBL/GenBank/DDBJ databases">
        <title>Adaptation to a free-living lifestyle via gene acquisitions in the diplomonad Trepomonas sp. PC1.</title>
        <authorList>
            <person name="Xu F."/>
            <person name="Jerlstrom-Hultqvist J."/>
            <person name="Kolisko M."/>
            <person name="Simpson A.G.B."/>
            <person name="Roger A.J."/>
            <person name="Svard S.G."/>
            <person name="Andersson J.O."/>
        </authorList>
    </citation>
    <scope>NUCLEOTIDE SEQUENCE</scope>
    <source>
        <strain evidence="1">PC1</strain>
    </source>
</reference>
<evidence type="ECO:0000313" key="1">
    <source>
        <dbReference type="EMBL" id="JAP88982.1"/>
    </source>
</evidence>
<accession>A0A146JWL4</accession>
<gene>
    <name evidence="1" type="ORF">TPC1_31523</name>
</gene>
<organism evidence="1">
    <name type="scientific">Trepomonas sp. PC1</name>
    <dbReference type="NCBI Taxonomy" id="1076344"/>
    <lineage>
        <taxon>Eukaryota</taxon>
        <taxon>Metamonada</taxon>
        <taxon>Diplomonadida</taxon>
        <taxon>Hexamitidae</taxon>
        <taxon>Hexamitinae</taxon>
        <taxon>Trepomonas</taxon>
    </lineage>
</organism>
<sequence length="336" mass="40106">DTLQPRIIKREDCLNDISYKALYIQIVQFLNQQEQKHWDTLQFYKILKQSLNKFLKNKFAMGFFERQTSIYLIETNAVPYLKMLRNYMFSQQQQQQQFQRTTQSQKETKQLLKTPLQVLQKRKSMNKLRNVENLQNQNEKQAQPQISLIEKVQMIRAQKALQSQKQIPLWQQVMDARHTTVTHKQLINDQSELKKLIVQQYEPGNEIKKITSPQNDQYCKQQKIMIEPKIENLKEERAKYVPLKWEDDDEYIVASVPRQLEIKDLLGKYQSHFQLNDAKSKKDEQCVNQLDQQKEKIADAVEKQEIIDKKAKPPNIQLDGKNLLTIQKIFEKSKWQ</sequence>
<proteinExistence type="predicted"/>